<evidence type="ECO:0000256" key="2">
    <source>
        <dbReference type="ARBA" id="ARBA00012614"/>
    </source>
</evidence>
<protein>
    <recommendedName>
        <fullName evidence="3 7">UDP-N-acetylglucosamine transferase subunit ALG13</fullName>
        <ecNumber evidence="2 7">2.4.1.141</ecNumber>
    </recommendedName>
    <alternativeName>
        <fullName evidence="5 7">Asparagine-linked glycosylation protein 13</fullName>
    </alternativeName>
</protein>
<gene>
    <name evidence="7" type="primary">ALG13</name>
    <name evidence="10" type="ORF">C8A03DRAFT_42467</name>
</gene>
<comment type="subunit">
    <text evidence="1 7">Heterodimer with ALG14 to form a functional enzyme.</text>
</comment>
<dbReference type="SUPFAM" id="SSF53756">
    <property type="entry name" value="UDP-Glycosyltransferase/glycogen phosphorylase"/>
    <property type="match status" value="1"/>
</dbReference>
<dbReference type="Proteomes" id="UP001303760">
    <property type="component" value="Unassembled WGS sequence"/>
</dbReference>
<dbReference type="EC" id="2.4.1.141" evidence="2 7"/>
<dbReference type="GO" id="GO:0043541">
    <property type="term" value="C:UDP-N-acetylglucosamine transferase complex"/>
    <property type="evidence" value="ECO:0007669"/>
    <property type="project" value="TreeGrafter"/>
</dbReference>
<comment type="catalytic activity">
    <reaction evidence="6">
        <text>an N-acetyl-alpha-D-glucosaminyl-diphospho-di-trans,poly-cis-dolichol + UDP-N-acetyl-alpha-D-glucosamine = an N,N'-diacetylchitobiosyl-diphospho-di-trans,poly-cis-dolichol + UDP + H(+)</text>
        <dbReference type="Rhea" id="RHEA:23380"/>
        <dbReference type="Rhea" id="RHEA-COMP:19507"/>
        <dbReference type="Rhea" id="RHEA-COMP:19510"/>
        <dbReference type="ChEBI" id="CHEBI:15378"/>
        <dbReference type="ChEBI" id="CHEBI:57269"/>
        <dbReference type="ChEBI" id="CHEBI:57705"/>
        <dbReference type="ChEBI" id="CHEBI:58223"/>
        <dbReference type="ChEBI" id="CHEBI:58427"/>
        <dbReference type="EC" id="2.4.1.141"/>
    </reaction>
</comment>
<evidence type="ECO:0000256" key="5">
    <source>
        <dbReference type="ARBA" id="ARBA00032061"/>
    </source>
</evidence>
<name>A0AAN7CDF6_9PEZI</name>
<evidence type="ECO:0000313" key="11">
    <source>
        <dbReference type="Proteomes" id="UP001303760"/>
    </source>
</evidence>
<keyword evidence="11" id="KW-1185">Reference proteome</keyword>
<comment type="caution">
    <text evidence="10">The sequence shown here is derived from an EMBL/GenBank/DDBJ whole genome shotgun (WGS) entry which is preliminary data.</text>
</comment>
<dbReference type="AlphaFoldDB" id="A0AAN7CDF6"/>
<dbReference type="GO" id="GO:0006488">
    <property type="term" value="P:dolichol-linked oligosaccharide biosynthetic process"/>
    <property type="evidence" value="ECO:0007669"/>
    <property type="project" value="TreeGrafter"/>
</dbReference>
<reference evidence="10" key="1">
    <citation type="journal article" date="2023" name="Mol. Phylogenet. Evol.">
        <title>Genome-scale phylogeny and comparative genomics of the fungal order Sordariales.</title>
        <authorList>
            <person name="Hensen N."/>
            <person name="Bonometti L."/>
            <person name="Westerberg I."/>
            <person name="Brannstrom I.O."/>
            <person name="Guillou S."/>
            <person name="Cros-Aarteil S."/>
            <person name="Calhoun S."/>
            <person name="Haridas S."/>
            <person name="Kuo A."/>
            <person name="Mondo S."/>
            <person name="Pangilinan J."/>
            <person name="Riley R."/>
            <person name="LaButti K."/>
            <person name="Andreopoulos B."/>
            <person name="Lipzen A."/>
            <person name="Chen C."/>
            <person name="Yan M."/>
            <person name="Daum C."/>
            <person name="Ng V."/>
            <person name="Clum A."/>
            <person name="Steindorff A."/>
            <person name="Ohm R.A."/>
            <person name="Martin F."/>
            <person name="Silar P."/>
            <person name="Natvig D.O."/>
            <person name="Lalanne C."/>
            <person name="Gautier V."/>
            <person name="Ament-Velasquez S.L."/>
            <person name="Kruys A."/>
            <person name="Hutchinson M.I."/>
            <person name="Powell A.J."/>
            <person name="Barry K."/>
            <person name="Miller A.N."/>
            <person name="Grigoriev I.V."/>
            <person name="Debuchy R."/>
            <person name="Gladieux P."/>
            <person name="Hiltunen Thoren M."/>
            <person name="Johannesson H."/>
        </authorList>
    </citation>
    <scope>NUCLEOTIDE SEQUENCE</scope>
    <source>
        <strain evidence="10">CBS 532.94</strain>
    </source>
</reference>
<evidence type="ECO:0000256" key="8">
    <source>
        <dbReference type="SAM" id="MobiDB-lite"/>
    </source>
</evidence>
<evidence type="ECO:0000313" key="10">
    <source>
        <dbReference type="EMBL" id="KAK4239925.1"/>
    </source>
</evidence>
<proteinExistence type="inferred from homology"/>
<keyword evidence="7" id="KW-0256">Endoplasmic reticulum</keyword>
<evidence type="ECO:0000256" key="4">
    <source>
        <dbReference type="ARBA" id="ARBA00024804"/>
    </source>
</evidence>
<keyword evidence="7" id="KW-0808">Transferase</keyword>
<evidence type="ECO:0000256" key="6">
    <source>
        <dbReference type="ARBA" id="ARBA00048184"/>
    </source>
</evidence>
<evidence type="ECO:0000259" key="9">
    <source>
        <dbReference type="Pfam" id="PF04101"/>
    </source>
</evidence>
<organism evidence="10 11">
    <name type="scientific">Achaetomium macrosporum</name>
    <dbReference type="NCBI Taxonomy" id="79813"/>
    <lineage>
        <taxon>Eukaryota</taxon>
        <taxon>Fungi</taxon>
        <taxon>Dikarya</taxon>
        <taxon>Ascomycota</taxon>
        <taxon>Pezizomycotina</taxon>
        <taxon>Sordariomycetes</taxon>
        <taxon>Sordariomycetidae</taxon>
        <taxon>Sordariales</taxon>
        <taxon>Chaetomiaceae</taxon>
        <taxon>Achaetomium</taxon>
    </lineage>
</organism>
<comment type="function">
    <text evidence="4 7">Involved in protein N-glycosylation. Essential for the second step of the dolichol-linked oligosaccharide pathway.</text>
</comment>
<comment type="similarity">
    <text evidence="7">Belongs to the glycosyltransferase 28 family.</text>
</comment>
<comment type="subcellular location">
    <subcellularLocation>
        <location evidence="7">Endoplasmic reticulum</location>
    </subcellularLocation>
</comment>
<sequence>MGNGVNREGDSSSSSGSSTVTPAQARESKYQRIDSCDARGQAHQNTAHPVLPGRRCFVTVGATAGFTALLSEVSTPGFLRCLAEHGYTFLDVQCGPDFALFHERISNLSDEEKSGISVRYFAYTADMQEYILGCRGEENVRPAGCVISHGGTGTVGEVLAVGAPLIVVANPTLMDNHQLELARSLEEQNQAIHGHIGTLAFAIQRMAVRISEGTLDALPPYSPPPFPVAAADRFTLFDWMVLTCYPEELAAQVHLADLRMAEVEFAHQQQQQQALNGNGPTVATSDQGNNSLPQLD</sequence>
<evidence type="ECO:0000256" key="1">
    <source>
        <dbReference type="ARBA" id="ARBA00011198"/>
    </source>
</evidence>
<dbReference type="InterPro" id="IPR052474">
    <property type="entry name" value="UDP-GlcNAc_transferase"/>
</dbReference>
<dbReference type="Gene3D" id="3.40.50.2000">
    <property type="entry name" value="Glycogen Phosphorylase B"/>
    <property type="match status" value="1"/>
</dbReference>
<accession>A0AAN7CDF6</accession>
<dbReference type="GO" id="GO:0004577">
    <property type="term" value="F:N-acetylglucosaminyldiphosphodolichol N-acetylglucosaminyltransferase activity"/>
    <property type="evidence" value="ECO:0007669"/>
    <property type="project" value="UniProtKB-EC"/>
</dbReference>
<reference evidence="10" key="2">
    <citation type="submission" date="2023-05" db="EMBL/GenBank/DDBJ databases">
        <authorList>
            <consortium name="Lawrence Berkeley National Laboratory"/>
            <person name="Steindorff A."/>
            <person name="Hensen N."/>
            <person name="Bonometti L."/>
            <person name="Westerberg I."/>
            <person name="Brannstrom I.O."/>
            <person name="Guillou S."/>
            <person name="Cros-Aarteil S."/>
            <person name="Calhoun S."/>
            <person name="Haridas S."/>
            <person name="Kuo A."/>
            <person name="Mondo S."/>
            <person name="Pangilinan J."/>
            <person name="Riley R."/>
            <person name="Labutti K."/>
            <person name="Andreopoulos B."/>
            <person name="Lipzen A."/>
            <person name="Chen C."/>
            <person name="Yanf M."/>
            <person name="Daum C."/>
            <person name="Ng V."/>
            <person name="Clum A."/>
            <person name="Ohm R."/>
            <person name="Martin F."/>
            <person name="Silar P."/>
            <person name="Natvig D."/>
            <person name="Lalanne C."/>
            <person name="Gautier V."/>
            <person name="Ament-Velasquez S.L."/>
            <person name="Kruys A."/>
            <person name="Hutchinson M.I."/>
            <person name="Powell A.J."/>
            <person name="Barry K."/>
            <person name="Miller A.N."/>
            <person name="Grigoriev I.V."/>
            <person name="Debuchy R."/>
            <person name="Gladieux P."/>
            <person name="Thoren M.H."/>
            <person name="Johannesson H."/>
        </authorList>
    </citation>
    <scope>NUCLEOTIDE SEQUENCE</scope>
    <source>
        <strain evidence="10">CBS 532.94</strain>
    </source>
</reference>
<feature type="compositionally biased region" description="Polar residues" evidence="8">
    <location>
        <begin position="274"/>
        <end position="296"/>
    </location>
</feature>
<keyword evidence="7" id="KW-0328">Glycosyltransferase</keyword>
<feature type="region of interest" description="Disordered" evidence="8">
    <location>
        <begin position="269"/>
        <end position="296"/>
    </location>
</feature>
<evidence type="ECO:0000256" key="3">
    <source>
        <dbReference type="ARBA" id="ARBA00017468"/>
    </source>
</evidence>
<dbReference type="Pfam" id="PF04101">
    <property type="entry name" value="Glyco_tran_28_C"/>
    <property type="match status" value="1"/>
</dbReference>
<feature type="domain" description="Glycosyl transferase family 28 C-terminal" evidence="9">
    <location>
        <begin position="56"/>
        <end position="191"/>
    </location>
</feature>
<dbReference type="EMBL" id="MU860051">
    <property type="protein sequence ID" value="KAK4239925.1"/>
    <property type="molecule type" value="Genomic_DNA"/>
</dbReference>
<dbReference type="InterPro" id="IPR007235">
    <property type="entry name" value="Glyco_trans_28_C"/>
</dbReference>
<dbReference type="PANTHER" id="PTHR47043">
    <property type="entry name" value="UDP-N-ACETYLGLUCOSAMINE TRANSFERASE SUBUNIT ALG13"/>
    <property type="match status" value="1"/>
</dbReference>
<dbReference type="PANTHER" id="PTHR47043:SF1">
    <property type="entry name" value="UDP-N-ACETYLGLUCOSAMINE TRANSFERASE SUBUNIT ALG13"/>
    <property type="match status" value="1"/>
</dbReference>
<feature type="region of interest" description="Disordered" evidence="8">
    <location>
        <begin position="1"/>
        <end position="27"/>
    </location>
</feature>
<evidence type="ECO:0000256" key="7">
    <source>
        <dbReference type="RuleBase" id="RU362128"/>
    </source>
</evidence>